<evidence type="ECO:0000259" key="6">
    <source>
        <dbReference type="Pfam" id="PF13193"/>
    </source>
</evidence>
<evidence type="ECO:0000313" key="9">
    <source>
        <dbReference type="Proteomes" id="UP000242525"/>
    </source>
</evidence>
<dbReference type="Pfam" id="PF00501">
    <property type="entry name" value="AMP-binding"/>
    <property type="match status" value="1"/>
</dbReference>
<accession>A0A0J9XIG8</accession>
<dbReference type="GO" id="GO:0005524">
    <property type="term" value="F:ATP binding"/>
    <property type="evidence" value="ECO:0007669"/>
    <property type="project" value="UniProtKB-KW"/>
</dbReference>
<dbReference type="InterPro" id="IPR045310">
    <property type="entry name" value="Pcs60-like"/>
</dbReference>
<reference evidence="8" key="3">
    <citation type="submission" date="2020-01" db="EMBL/GenBank/DDBJ databases">
        <authorList>
            <person name="Perkins V."/>
            <person name="Lessard M.-H."/>
            <person name="Dugat-Bony E."/>
            <person name="Frenette M."/>
            <person name="Labrie S."/>
        </authorList>
    </citation>
    <scope>NUCLEOTIDE SEQUENCE</scope>
    <source>
        <strain evidence="8">LMA-70</strain>
    </source>
</reference>
<dbReference type="InterPro" id="IPR042099">
    <property type="entry name" value="ANL_N_sf"/>
</dbReference>
<reference evidence="7 9" key="1">
    <citation type="submission" date="2014-03" db="EMBL/GenBank/DDBJ databases">
        <authorList>
            <person name="Casaregola S."/>
        </authorList>
    </citation>
    <scope>NUCLEOTIDE SEQUENCE [LARGE SCALE GENOMIC DNA]</scope>
    <source>
        <strain evidence="7 9">CLIB 918</strain>
    </source>
</reference>
<dbReference type="InterPro" id="IPR025110">
    <property type="entry name" value="AMP-bd_C"/>
</dbReference>
<keyword evidence="9" id="KW-1185">Reference proteome</keyword>
<dbReference type="CDD" id="cd05926">
    <property type="entry name" value="FACL_fum10p_like"/>
    <property type="match status" value="1"/>
</dbReference>
<dbReference type="EMBL" id="CCBN010000020">
    <property type="protein sequence ID" value="CDO57335.1"/>
    <property type="molecule type" value="Genomic_DNA"/>
</dbReference>
<protein>
    <submittedName>
        <fullName evidence="7">Similar to Saccharomyces cerevisiae YBR222C PCS60 Peroxisomal protein that binds AMP and mRNA</fullName>
    </submittedName>
</protein>
<dbReference type="InterPro" id="IPR045851">
    <property type="entry name" value="AMP-bd_C_sf"/>
</dbReference>
<dbReference type="PANTHER" id="PTHR43201:SF5">
    <property type="entry name" value="MEDIUM-CHAIN ACYL-COA LIGASE ACSF2, MITOCHONDRIAL"/>
    <property type="match status" value="1"/>
</dbReference>
<evidence type="ECO:0000256" key="2">
    <source>
        <dbReference type="ARBA" id="ARBA00022598"/>
    </source>
</evidence>
<evidence type="ECO:0000256" key="3">
    <source>
        <dbReference type="ARBA" id="ARBA00022741"/>
    </source>
</evidence>
<keyword evidence="4" id="KW-0067">ATP-binding</keyword>
<dbReference type="InterPro" id="IPR020845">
    <property type="entry name" value="AMP-binding_CS"/>
</dbReference>
<reference evidence="8" key="2">
    <citation type="journal article" date="2020" name="Front. Microbiol.">
        <title>Phenotypic and Genetic Characterization of the Cheese Ripening Yeast Geotrichum candidum.</title>
        <authorList>
            <person name="Perkins V."/>
            <person name="Vignola S."/>
            <person name="Lessard M.H."/>
            <person name="Plante P.L."/>
            <person name="Corbeil J."/>
            <person name="Dugat-Bony E."/>
            <person name="Frenette M."/>
            <person name="Labrie S."/>
        </authorList>
    </citation>
    <scope>NUCLEOTIDE SEQUENCE</scope>
    <source>
        <strain evidence="8">LMA-70</strain>
    </source>
</reference>
<dbReference type="Proteomes" id="UP000750522">
    <property type="component" value="Unassembled WGS sequence"/>
</dbReference>
<dbReference type="SUPFAM" id="SSF56801">
    <property type="entry name" value="Acetyl-CoA synthetase-like"/>
    <property type="match status" value="1"/>
</dbReference>
<dbReference type="InterPro" id="IPR000873">
    <property type="entry name" value="AMP-dep_synth/lig_dom"/>
</dbReference>
<dbReference type="Proteomes" id="UP000242525">
    <property type="component" value="Unassembled WGS sequence"/>
</dbReference>
<evidence type="ECO:0000313" key="7">
    <source>
        <dbReference type="EMBL" id="CDO57335.1"/>
    </source>
</evidence>
<keyword evidence="3" id="KW-0547">Nucleotide-binding</keyword>
<dbReference type="OrthoDB" id="3633556at2759"/>
<sequence>MPSTLFEALAVHKDSSKPAIIIPGGPQLTYPQYFAAIRGLQLKLAQLGLPEHAAISIAIPNTIEFAVAFLGVALSSFIAAPLNSNYKKSEFAFYIEDLKSALLLVPKGSVEKNTPAVQAARDFNTAIAEIYWDNSINGLAFDLKDVGALKKPTTQQGLPAPPKPETVALVLHTSGTTGRPKAVPLTHKNMATTIRNIINTYKLTPADTSYLVMPLFHVHGLLCGFLAPLGSGGSVIVPEKFSAKHFWGDFITYKANWYTAVPTIHQIILKSPLPSPLPKIRFIRSCSSSLAPATFHALEAALKAPVLEAYAMTEACHQMTSNNLPPLKRKPGTVGVGQGVEVVILDQEGNHLPQGKDGEISIKGPNVTPGYINNPKANAESFTKDGFFRTGDQGKIDEDGFVVITGRIKELINRGGEKISPIELDGVMLAHPAVAEAVAFGAPDELYGQVVNAAIVLKPGHDDHAAVEADIKAFLQKKLANFKVPTKIFFTDVMPKTATGKIQRRIIAATFLGEAAQPVKAKL</sequence>
<evidence type="ECO:0000256" key="1">
    <source>
        <dbReference type="ARBA" id="ARBA00006432"/>
    </source>
</evidence>
<evidence type="ECO:0000313" key="8">
    <source>
        <dbReference type="EMBL" id="KAF5105145.1"/>
    </source>
</evidence>
<dbReference type="Pfam" id="PF13193">
    <property type="entry name" value="AMP-binding_C"/>
    <property type="match status" value="1"/>
</dbReference>
<evidence type="ECO:0000256" key="4">
    <source>
        <dbReference type="ARBA" id="ARBA00022840"/>
    </source>
</evidence>
<feature type="domain" description="AMP-dependent synthetase/ligase" evidence="5">
    <location>
        <begin position="12"/>
        <end position="371"/>
    </location>
</feature>
<dbReference type="Gene3D" id="3.30.300.30">
    <property type="match status" value="1"/>
</dbReference>
<dbReference type="PROSITE" id="PS00455">
    <property type="entry name" value="AMP_BINDING"/>
    <property type="match status" value="1"/>
</dbReference>
<dbReference type="AlphaFoldDB" id="A0A0J9XIG8"/>
<dbReference type="GO" id="GO:0031956">
    <property type="term" value="F:medium-chain fatty acid-CoA ligase activity"/>
    <property type="evidence" value="ECO:0007669"/>
    <property type="project" value="TreeGrafter"/>
</dbReference>
<evidence type="ECO:0000259" key="5">
    <source>
        <dbReference type="Pfam" id="PF00501"/>
    </source>
</evidence>
<name>A0A0J9XIG8_GEOCN</name>
<dbReference type="Gene3D" id="3.40.50.12780">
    <property type="entry name" value="N-terminal domain of ligase-like"/>
    <property type="match status" value="1"/>
</dbReference>
<gene>
    <name evidence="7" type="ORF">BN980_GECA20s01308g</name>
    <name evidence="8" type="ORF">DV451_000061</name>
</gene>
<keyword evidence="2" id="KW-0436">Ligase</keyword>
<proteinExistence type="inferred from homology"/>
<dbReference type="STRING" id="1173061.A0A0J9XIG8"/>
<dbReference type="GO" id="GO:0006631">
    <property type="term" value="P:fatty acid metabolic process"/>
    <property type="evidence" value="ECO:0007669"/>
    <property type="project" value="TreeGrafter"/>
</dbReference>
<comment type="caution">
    <text evidence="7">The sequence shown here is derived from an EMBL/GenBank/DDBJ whole genome shotgun (WGS) entry which is preliminary data.</text>
</comment>
<comment type="similarity">
    <text evidence="1">Belongs to the ATP-dependent AMP-binding enzyme family.</text>
</comment>
<feature type="domain" description="AMP-binding enzyme C-terminal" evidence="6">
    <location>
        <begin position="423"/>
        <end position="501"/>
    </location>
</feature>
<organism evidence="7 9">
    <name type="scientific">Geotrichum candidum</name>
    <name type="common">Oospora lactis</name>
    <name type="synonym">Dipodascus geotrichum</name>
    <dbReference type="NCBI Taxonomy" id="1173061"/>
    <lineage>
        <taxon>Eukaryota</taxon>
        <taxon>Fungi</taxon>
        <taxon>Dikarya</taxon>
        <taxon>Ascomycota</taxon>
        <taxon>Saccharomycotina</taxon>
        <taxon>Dipodascomycetes</taxon>
        <taxon>Dipodascales</taxon>
        <taxon>Dipodascaceae</taxon>
        <taxon>Geotrichum</taxon>
    </lineage>
</organism>
<dbReference type="EMBL" id="QQZK01000001">
    <property type="protein sequence ID" value="KAF5105145.1"/>
    <property type="molecule type" value="Genomic_DNA"/>
</dbReference>
<dbReference type="PANTHER" id="PTHR43201">
    <property type="entry name" value="ACYL-COA SYNTHETASE"/>
    <property type="match status" value="1"/>
</dbReference>